<reference evidence="2 3" key="1">
    <citation type="journal article" date="2015" name="Genome Biol. Evol.">
        <title>Comparative Genomics of a Bacterivorous Green Alga Reveals Evolutionary Causalities and Consequences of Phago-Mixotrophic Mode of Nutrition.</title>
        <authorList>
            <person name="Burns J.A."/>
            <person name="Paasch A."/>
            <person name="Narechania A."/>
            <person name="Kim E."/>
        </authorList>
    </citation>
    <scope>NUCLEOTIDE SEQUENCE [LARGE SCALE GENOMIC DNA]</scope>
    <source>
        <strain evidence="2 3">PLY_AMNH</strain>
    </source>
</reference>
<keyword evidence="3" id="KW-1185">Reference proteome</keyword>
<dbReference type="AlphaFoldDB" id="A0AAE0KQM7"/>
<evidence type="ECO:0000259" key="1">
    <source>
        <dbReference type="Pfam" id="PF00535"/>
    </source>
</evidence>
<accession>A0AAE0KQM7</accession>
<dbReference type="Proteomes" id="UP001190700">
    <property type="component" value="Unassembled WGS sequence"/>
</dbReference>
<dbReference type="SUPFAM" id="SSF53448">
    <property type="entry name" value="Nucleotide-diphospho-sugar transferases"/>
    <property type="match status" value="1"/>
</dbReference>
<evidence type="ECO:0000313" key="2">
    <source>
        <dbReference type="EMBL" id="KAK3257148.1"/>
    </source>
</evidence>
<dbReference type="Pfam" id="PF00535">
    <property type="entry name" value="Glycos_transf_2"/>
    <property type="match status" value="1"/>
</dbReference>
<proteinExistence type="predicted"/>
<feature type="domain" description="Glycosyltransferase 2-like" evidence="1">
    <location>
        <begin position="22"/>
        <end position="186"/>
    </location>
</feature>
<gene>
    <name evidence="2" type="ORF">CYMTET_33755</name>
</gene>
<evidence type="ECO:0000313" key="3">
    <source>
        <dbReference type="Proteomes" id="UP001190700"/>
    </source>
</evidence>
<comment type="caution">
    <text evidence="2">The sequence shown here is derived from an EMBL/GenBank/DDBJ whole genome shotgun (WGS) entry which is preliminary data.</text>
</comment>
<dbReference type="PANTHER" id="PTHR10859">
    <property type="entry name" value="GLYCOSYL TRANSFERASE"/>
    <property type="match status" value="1"/>
</dbReference>
<dbReference type="PANTHER" id="PTHR10859:SF91">
    <property type="entry name" value="DOLICHYL-PHOSPHATE BETA-GLUCOSYLTRANSFERASE"/>
    <property type="match status" value="1"/>
</dbReference>
<dbReference type="Gene3D" id="3.90.550.10">
    <property type="entry name" value="Spore Coat Polysaccharide Biosynthesis Protein SpsA, Chain A"/>
    <property type="match status" value="1"/>
</dbReference>
<dbReference type="GO" id="GO:0005789">
    <property type="term" value="C:endoplasmic reticulum membrane"/>
    <property type="evidence" value="ECO:0007669"/>
    <property type="project" value="TreeGrafter"/>
</dbReference>
<dbReference type="InterPro" id="IPR001173">
    <property type="entry name" value="Glyco_trans_2-like"/>
</dbReference>
<protein>
    <recommendedName>
        <fullName evidence="1">Glycosyltransferase 2-like domain-containing protein</fullName>
    </recommendedName>
</protein>
<name>A0AAE0KQM7_9CHLO</name>
<dbReference type="EMBL" id="LGRX02020944">
    <property type="protein sequence ID" value="KAK3257148.1"/>
    <property type="molecule type" value="Genomic_DNA"/>
</dbReference>
<sequence length="233" mass="26215">MVQNRKARSSKKRQIGESSTLVVVPCYDEADRLPKQEFLDYASALEDIVFLFVNDGSKDGTLALLNSAQSSHPEKVQVLDLPLNRGKAEAVRLGMQRGCEIQARYVAFWDADLATPLETIKEFQQVLDENGHIEMVFGARVALLGRYIQRKASRHYLGRIFATLASLVLDLPIYDTQCGAKMFRVTPDLNTVLSQPFRSRWIFDVELIARFVALRKKSATLPQVSPGCRISLL</sequence>
<dbReference type="GO" id="GO:0006487">
    <property type="term" value="P:protein N-linked glycosylation"/>
    <property type="evidence" value="ECO:0007669"/>
    <property type="project" value="TreeGrafter"/>
</dbReference>
<dbReference type="InterPro" id="IPR029044">
    <property type="entry name" value="Nucleotide-diphossugar_trans"/>
</dbReference>
<organism evidence="2 3">
    <name type="scientific">Cymbomonas tetramitiformis</name>
    <dbReference type="NCBI Taxonomy" id="36881"/>
    <lineage>
        <taxon>Eukaryota</taxon>
        <taxon>Viridiplantae</taxon>
        <taxon>Chlorophyta</taxon>
        <taxon>Pyramimonadophyceae</taxon>
        <taxon>Pyramimonadales</taxon>
        <taxon>Pyramimonadaceae</taxon>
        <taxon>Cymbomonas</taxon>
    </lineage>
</organism>